<evidence type="ECO:0000313" key="3">
    <source>
        <dbReference type="Proteomes" id="UP001066276"/>
    </source>
</evidence>
<dbReference type="AlphaFoldDB" id="A0AAV7ULG8"/>
<sequence length="129" mass="14572">MLVRAFTRDVLRRDISPWSGESKQCLETARSHEEMQTSGWAAGDLVGGPGLKTVRQEDIKSTLEPKIDALRIDIGHLREDRKKLKDRVETTEKTESEMHLKVADATTHINDLQKEQLQQIRKGGPVATI</sequence>
<evidence type="ECO:0000313" key="2">
    <source>
        <dbReference type="EMBL" id="KAJ1189688.1"/>
    </source>
</evidence>
<protein>
    <submittedName>
        <fullName evidence="2">Uncharacterized protein</fullName>
    </submittedName>
</protein>
<proteinExistence type="predicted"/>
<feature type="coiled-coil region" evidence="1">
    <location>
        <begin position="67"/>
        <end position="94"/>
    </location>
</feature>
<accession>A0AAV7ULG8</accession>
<evidence type="ECO:0000256" key="1">
    <source>
        <dbReference type="SAM" id="Coils"/>
    </source>
</evidence>
<dbReference type="Proteomes" id="UP001066276">
    <property type="component" value="Chromosome 3_1"/>
</dbReference>
<name>A0AAV7ULG8_PLEWA</name>
<dbReference type="EMBL" id="JANPWB010000005">
    <property type="protein sequence ID" value="KAJ1189688.1"/>
    <property type="molecule type" value="Genomic_DNA"/>
</dbReference>
<organism evidence="2 3">
    <name type="scientific">Pleurodeles waltl</name>
    <name type="common">Iberian ribbed newt</name>
    <dbReference type="NCBI Taxonomy" id="8319"/>
    <lineage>
        <taxon>Eukaryota</taxon>
        <taxon>Metazoa</taxon>
        <taxon>Chordata</taxon>
        <taxon>Craniata</taxon>
        <taxon>Vertebrata</taxon>
        <taxon>Euteleostomi</taxon>
        <taxon>Amphibia</taxon>
        <taxon>Batrachia</taxon>
        <taxon>Caudata</taxon>
        <taxon>Salamandroidea</taxon>
        <taxon>Salamandridae</taxon>
        <taxon>Pleurodelinae</taxon>
        <taxon>Pleurodeles</taxon>
    </lineage>
</organism>
<keyword evidence="1" id="KW-0175">Coiled coil</keyword>
<comment type="caution">
    <text evidence="2">The sequence shown here is derived from an EMBL/GenBank/DDBJ whole genome shotgun (WGS) entry which is preliminary data.</text>
</comment>
<reference evidence="2" key="1">
    <citation type="journal article" date="2022" name="bioRxiv">
        <title>Sequencing and chromosome-scale assembly of the giantPleurodeles waltlgenome.</title>
        <authorList>
            <person name="Brown T."/>
            <person name="Elewa A."/>
            <person name="Iarovenko S."/>
            <person name="Subramanian E."/>
            <person name="Araus A.J."/>
            <person name="Petzold A."/>
            <person name="Susuki M."/>
            <person name="Suzuki K.-i.T."/>
            <person name="Hayashi T."/>
            <person name="Toyoda A."/>
            <person name="Oliveira C."/>
            <person name="Osipova E."/>
            <person name="Leigh N.D."/>
            <person name="Simon A."/>
            <person name="Yun M.H."/>
        </authorList>
    </citation>
    <scope>NUCLEOTIDE SEQUENCE</scope>
    <source>
        <strain evidence="2">20211129_DDA</strain>
        <tissue evidence="2">Liver</tissue>
    </source>
</reference>
<gene>
    <name evidence="2" type="ORF">NDU88_006430</name>
</gene>
<keyword evidence="3" id="KW-1185">Reference proteome</keyword>